<keyword evidence="6" id="KW-0010">Activator</keyword>
<name>A0ABT8YT20_9HYPH</name>
<dbReference type="Proteomes" id="UP001174932">
    <property type="component" value="Unassembled WGS sequence"/>
</dbReference>
<evidence type="ECO:0000256" key="3">
    <source>
        <dbReference type="ARBA" id="ARBA00022491"/>
    </source>
</evidence>
<evidence type="ECO:0000256" key="1">
    <source>
        <dbReference type="ARBA" id="ARBA00009437"/>
    </source>
</evidence>
<evidence type="ECO:0000313" key="9">
    <source>
        <dbReference type="EMBL" id="MDO6966675.1"/>
    </source>
</evidence>
<accession>A0ABT8YT20</accession>
<evidence type="ECO:0000259" key="8">
    <source>
        <dbReference type="PROSITE" id="PS50931"/>
    </source>
</evidence>
<comment type="similarity">
    <text evidence="1">Belongs to the LysR transcriptional regulatory family.</text>
</comment>
<evidence type="ECO:0000256" key="6">
    <source>
        <dbReference type="ARBA" id="ARBA00023159"/>
    </source>
</evidence>
<evidence type="ECO:0000313" key="10">
    <source>
        <dbReference type="Proteomes" id="UP001174932"/>
    </source>
</evidence>
<dbReference type="Gene3D" id="3.40.190.10">
    <property type="entry name" value="Periplasmic binding protein-like II"/>
    <property type="match status" value="2"/>
</dbReference>
<dbReference type="Pfam" id="PF00126">
    <property type="entry name" value="HTH_1"/>
    <property type="match status" value="1"/>
</dbReference>
<dbReference type="RefSeq" id="WP_304378602.1">
    <property type="nucleotide sequence ID" value="NZ_JAUOZU010000020.1"/>
</dbReference>
<keyword evidence="3" id="KW-0678">Repressor</keyword>
<keyword evidence="5" id="KW-0238">DNA-binding</keyword>
<dbReference type="Gene3D" id="1.10.10.10">
    <property type="entry name" value="Winged helix-like DNA-binding domain superfamily/Winged helix DNA-binding domain"/>
    <property type="match status" value="1"/>
</dbReference>
<dbReference type="SUPFAM" id="SSF46785">
    <property type="entry name" value="Winged helix' DNA-binding domain"/>
    <property type="match status" value="1"/>
</dbReference>
<gene>
    <name evidence="9" type="ORF">Q4481_22200</name>
</gene>
<dbReference type="PANTHER" id="PTHR30118">
    <property type="entry name" value="HTH-TYPE TRANSCRIPTIONAL REGULATOR LEUO-RELATED"/>
    <property type="match status" value="1"/>
</dbReference>
<dbReference type="InterPro" id="IPR036390">
    <property type="entry name" value="WH_DNA-bd_sf"/>
</dbReference>
<dbReference type="EMBL" id="JAUOZU010000020">
    <property type="protein sequence ID" value="MDO6966675.1"/>
    <property type="molecule type" value="Genomic_DNA"/>
</dbReference>
<keyword evidence="10" id="KW-1185">Reference proteome</keyword>
<keyword evidence="7" id="KW-0804">Transcription</keyword>
<evidence type="ECO:0000256" key="2">
    <source>
        <dbReference type="ARBA" id="ARBA00022458"/>
    </source>
</evidence>
<dbReference type="Pfam" id="PF03466">
    <property type="entry name" value="LysR_substrate"/>
    <property type="match status" value="1"/>
</dbReference>
<proteinExistence type="inferred from homology"/>
<dbReference type="InterPro" id="IPR000847">
    <property type="entry name" value="LysR_HTH_N"/>
</dbReference>
<dbReference type="InterPro" id="IPR005119">
    <property type="entry name" value="LysR_subst-bd"/>
</dbReference>
<evidence type="ECO:0000256" key="4">
    <source>
        <dbReference type="ARBA" id="ARBA00023015"/>
    </source>
</evidence>
<sequence>MRFDNLDMNLIVALEAILRLRSVSAAAEELNLTQPAVSRALGRLRFHFGDQIVVSVGRQMLPTEFGENLQRLVQQLLEEMRVFVDMRPHFDPATARRDVTINASDYVIRVFLAQASRRLAEIAPGLRLRFVTIDSTTDAMFEQTEVDFRIVPTMALMPDHPSALLFSDEFVCIAWEDNPHIGETLDADTYLGLKHVTTAFGSRGRDSHFEHMLKDRKINIDIAMSMPNFVLLPECVVGTPYIATIHARVAAMLPKTLPVRILPLPISIPPVIEHLQWHHLRSHDSASRWLRQFLLEMAEKMGEAV</sequence>
<dbReference type="PROSITE" id="PS50931">
    <property type="entry name" value="HTH_LYSR"/>
    <property type="match status" value="1"/>
</dbReference>
<reference evidence="9" key="1">
    <citation type="journal article" date="2015" name="Int. J. Syst. Evol. Microbiol.">
        <title>Rhizobium alvei sp. nov., isolated from a freshwater river.</title>
        <authorList>
            <person name="Sheu S.Y."/>
            <person name="Huang H.W."/>
            <person name="Young C.C."/>
            <person name="Chen W.M."/>
        </authorList>
    </citation>
    <scope>NUCLEOTIDE SEQUENCE</scope>
    <source>
        <strain evidence="9">TNR-22</strain>
    </source>
</reference>
<feature type="domain" description="HTH lysR-type" evidence="8">
    <location>
        <begin position="6"/>
        <end position="63"/>
    </location>
</feature>
<dbReference type="SUPFAM" id="SSF53850">
    <property type="entry name" value="Periplasmic binding protein-like II"/>
    <property type="match status" value="1"/>
</dbReference>
<comment type="caution">
    <text evidence="9">The sequence shown here is derived from an EMBL/GenBank/DDBJ whole genome shotgun (WGS) entry which is preliminary data.</text>
</comment>
<reference evidence="9" key="2">
    <citation type="submission" date="2023-07" db="EMBL/GenBank/DDBJ databases">
        <authorList>
            <person name="Shen H."/>
        </authorList>
    </citation>
    <scope>NUCLEOTIDE SEQUENCE</scope>
    <source>
        <strain evidence="9">TNR-22</strain>
    </source>
</reference>
<dbReference type="PRINTS" id="PR00039">
    <property type="entry name" value="HTHLYSR"/>
</dbReference>
<dbReference type="InterPro" id="IPR050389">
    <property type="entry name" value="LysR-type_TF"/>
</dbReference>
<dbReference type="InterPro" id="IPR036388">
    <property type="entry name" value="WH-like_DNA-bd_sf"/>
</dbReference>
<dbReference type="PANTHER" id="PTHR30118:SF6">
    <property type="entry name" value="HTH-TYPE TRANSCRIPTIONAL REGULATOR LEUO"/>
    <property type="match status" value="1"/>
</dbReference>
<organism evidence="9 10">
    <name type="scientific">Rhizobium alvei</name>
    <dbReference type="NCBI Taxonomy" id="1132659"/>
    <lineage>
        <taxon>Bacteria</taxon>
        <taxon>Pseudomonadati</taxon>
        <taxon>Pseudomonadota</taxon>
        <taxon>Alphaproteobacteria</taxon>
        <taxon>Hyphomicrobiales</taxon>
        <taxon>Rhizobiaceae</taxon>
        <taxon>Rhizobium/Agrobacterium group</taxon>
        <taxon>Rhizobium</taxon>
    </lineage>
</organism>
<evidence type="ECO:0000256" key="5">
    <source>
        <dbReference type="ARBA" id="ARBA00023125"/>
    </source>
</evidence>
<keyword evidence="4" id="KW-0805">Transcription regulation</keyword>
<keyword evidence="2" id="KW-0536">Nodulation</keyword>
<protein>
    <submittedName>
        <fullName evidence="9">LysR family transcriptional regulator</fullName>
    </submittedName>
</protein>
<evidence type="ECO:0000256" key="7">
    <source>
        <dbReference type="ARBA" id="ARBA00023163"/>
    </source>
</evidence>